<keyword evidence="4" id="KW-0238">DNA-binding</keyword>
<sequence length="403" mass="43227">MSVDNQRPTIADVARTANVSKGTVSNVLNGRVAVSEALRSRVEEAIRQLDYEPAETARSLTSRKRLSEWVDRRPRAWPRLTAVGYVSVDLIAPVTRLPEREERFTAIEIMKLIGGIAANVAAVAGGIGGPWPVAASLITVLGTDQDSDWAVAELAARNVEVVPQRERRQGRLDRAIVLVESDGARTIVNEPSSLADFDVERFVIANEPDGVPWCLHFEGYQLPRQVGVLELARRRSYRLTMHATGLPPHWLAENSERLFASFDVVILHRESLAALPGCPAEPEAAKAWLTGRARDGGPDWPDVVVLTLGDKGAFAVERGGTAHRADALDVAVCDRTGAGDALAATFVALWLNGVDVASALRFACAAGSLATTRFGGQEVRPTAADLAAALPGEGLADTSIEIL</sequence>
<dbReference type="Gene3D" id="1.10.260.40">
    <property type="entry name" value="lambda repressor-like DNA-binding domains"/>
    <property type="match status" value="1"/>
</dbReference>
<keyword evidence="5" id="KW-1185">Reference proteome</keyword>
<dbReference type="GO" id="GO:0006796">
    <property type="term" value="P:phosphate-containing compound metabolic process"/>
    <property type="evidence" value="ECO:0007669"/>
    <property type="project" value="UniProtKB-ARBA"/>
</dbReference>
<keyword evidence="2" id="KW-0418">Kinase</keyword>
<dbReference type="InterPro" id="IPR010982">
    <property type="entry name" value="Lambda_DNA-bd_dom_sf"/>
</dbReference>
<dbReference type="CDD" id="cd01392">
    <property type="entry name" value="HTH_LacI"/>
    <property type="match status" value="1"/>
</dbReference>
<dbReference type="InterPro" id="IPR000843">
    <property type="entry name" value="HTH_LacI"/>
</dbReference>
<dbReference type="GO" id="GO:0016301">
    <property type="term" value="F:kinase activity"/>
    <property type="evidence" value="ECO:0007669"/>
    <property type="project" value="UniProtKB-KW"/>
</dbReference>
<proteinExistence type="predicted"/>
<dbReference type="Pfam" id="PF00356">
    <property type="entry name" value="LacI"/>
    <property type="match status" value="1"/>
</dbReference>
<accession>A0A4Y8RMJ1</accession>
<name>A0A4Y8RMJ1_9HYPH</name>
<gene>
    <name evidence="4" type="ORF">E3C22_05265</name>
</gene>
<dbReference type="AlphaFoldDB" id="A0A4Y8RMJ1"/>
<dbReference type="InterPro" id="IPR011611">
    <property type="entry name" value="PfkB_dom"/>
</dbReference>
<dbReference type="Gene3D" id="3.40.1190.20">
    <property type="match status" value="1"/>
</dbReference>
<protein>
    <submittedName>
        <fullName evidence="4">LacI family DNA-binding transcriptional regulator</fullName>
    </submittedName>
</protein>
<evidence type="ECO:0000256" key="1">
    <source>
        <dbReference type="ARBA" id="ARBA00022679"/>
    </source>
</evidence>
<evidence type="ECO:0000313" key="4">
    <source>
        <dbReference type="EMBL" id="TFF24808.1"/>
    </source>
</evidence>
<dbReference type="PROSITE" id="PS00356">
    <property type="entry name" value="HTH_LACI_1"/>
    <property type="match status" value="1"/>
</dbReference>
<dbReference type="InterPro" id="IPR002139">
    <property type="entry name" value="Ribo/fructo_kinase"/>
</dbReference>
<evidence type="ECO:0000313" key="5">
    <source>
        <dbReference type="Proteomes" id="UP000298179"/>
    </source>
</evidence>
<dbReference type="PANTHER" id="PTHR10584">
    <property type="entry name" value="SUGAR KINASE"/>
    <property type="match status" value="1"/>
</dbReference>
<feature type="domain" description="HTH lacI-type" evidence="3">
    <location>
        <begin position="8"/>
        <end position="62"/>
    </location>
</feature>
<dbReference type="PROSITE" id="PS50932">
    <property type="entry name" value="HTH_LACI_2"/>
    <property type="match status" value="1"/>
</dbReference>
<organism evidence="4 5">
    <name type="scientific">Jiella endophytica</name>
    <dbReference type="NCBI Taxonomy" id="2558362"/>
    <lineage>
        <taxon>Bacteria</taxon>
        <taxon>Pseudomonadati</taxon>
        <taxon>Pseudomonadota</taxon>
        <taxon>Alphaproteobacteria</taxon>
        <taxon>Hyphomicrobiales</taxon>
        <taxon>Aurantimonadaceae</taxon>
        <taxon>Jiella</taxon>
    </lineage>
</organism>
<dbReference type="InterPro" id="IPR029056">
    <property type="entry name" value="Ribokinase-like"/>
</dbReference>
<dbReference type="SUPFAM" id="SSF47413">
    <property type="entry name" value="lambda repressor-like DNA-binding domains"/>
    <property type="match status" value="1"/>
</dbReference>
<dbReference type="EMBL" id="SOZD01000002">
    <property type="protein sequence ID" value="TFF24808.1"/>
    <property type="molecule type" value="Genomic_DNA"/>
</dbReference>
<dbReference type="GO" id="GO:0006355">
    <property type="term" value="P:regulation of DNA-templated transcription"/>
    <property type="evidence" value="ECO:0007669"/>
    <property type="project" value="InterPro"/>
</dbReference>
<reference evidence="4 5" key="1">
    <citation type="submission" date="2019-03" db="EMBL/GenBank/DDBJ databases">
        <title>Jiella endophytica sp. nov., a novel endophytic bacterium isolated from root of Ficus microcarpa Linn. f.</title>
        <authorList>
            <person name="Tuo L."/>
        </authorList>
    </citation>
    <scope>NUCLEOTIDE SEQUENCE [LARGE SCALE GENOMIC DNA]</scope>
    <source>
        <strain evidence="4 5">CBS5Q-3</strain>
    </source>
</reference>
<keyword evidence="1" id="KW-0808">Transferase</keyword>
<dbReference type="SUPFAM" id="SSF53613">
    <property type="entry name" value="Ribokinase-like"/>
    <property type="match status" value="1"/>
</dbReference>
<dbReference type="PRINTS" id="PR00990">
    <property type="entry name" value="RIBOKINASE"/>
</dbReference>
<evidence type="ECO:0000259" key="3">
    <source>
        <dbReference type="PROSITE" id="PS50932"/>
    </source>
</evidence>
<dbReference type="Pfam" id="PF00294">
    <property type="entry name" value="PfkB"/>
    <property type="match status" value="1"/>
</dbReference>
<dbReference type="RefSeq" id="WP_134760977.1">
    <property type="nucleotide sequence ID" value="NZ_SOZD01000002.1"/>
</dbReference>
<comment type="caution">
    <text evidence="4">The sequence shown here is derived from an EMBL/GenBank/DDBJ whole genome shotgun (WGS) entry which is preliminary data.</text>
</comment>
<dbReference type="OrthoDB" id="9775849at2"/>
<evidence type="ECO:0000256" key="2">
    <source>
        <dbReference type="ARBA" id="ARBA00022777"/>
    </source>
</evidence>
<dbReference type="SMART" id="SM00354">
    <property type="entry name" value="HTH_LACI"/>
    <property type="match status" value="1"/>
</dbReference>
<dbReference type="PANTHER" id="PTHR10584:SF166">
    <property type="entry name" value="RIBOKINASE"/>
    <property type="match status" value="1"/>
</dbReference>
<dbReference type="Proteomes" id="UP000298179">
    <property type="component" value="Unassembled WGS sequence"/>
</dbReference>
<dbReference type="GO" id="GO:0003677">
    <property type="term" value="F:DNA binding"/>
    <property type="evidence" value="ECO:0007669"/>
    <property type="project" value="UniProtKB-KW"/>
</dbReference>